<feature type="compositionally biased region" description="Basic and acidic residues" evidence="1">
    <location>
        <begin position="77"/>
        <end position="88"/>
    </location>
</feature>
<name>A0ABN2A4D2_9ACTN</name>
<organism evidence="2 3">
    <name type="scientific">Dactylosporangium maewongense</name>
    <dbReference type="NCBI Taxonomy" id="634393"/>
    <lineage>
        <taxon>Bacteria</taxon>
        <taxon>Bacillati</taxon>
        <taxon>Actinomycetota</taxon>
        <taxon>Actinomycetes</taxon>
        <taxon>Micromonosporales</taxon>
        <taxon>Micromonosporaceae</taxon>
        <taxon>Dactylosporangium</taxon>
    </lineage>
</organism>
<evidence type="ECO:0000313" key="3">
    <source>
        <dbReference type="Proteomes" id="UP001501470"/>
    </source>
</evidence>
<comment type="caution">
    <text evidence="2">The sequence shown here is derived from an EMBL/GenBank/DDBJ whole genome shotgun (WGS) entry which is preliminary data.</text>
</comment>
<protein>
    <submittedName>
        <fullName evidence="2">Uncharacterized protein</fullName>
    </submittedName>
</protein>
<accession>A0ABN2A4D2</accession>
<sequence>MGNSVVPEVSRTARPDCSPTAVRDPETATAEAGPPAGATVPAGETDGAGAQVGVGTVASGWLTGAPESHAARSATSTRDDNADRIMIC</sequence>
<feature type="region of interest" description="Disordered" evidence="1">
    <location>
        <begin position="65"/>
        <end position="88"/>
    </location>
</feature>
<feature type="region of interest" description="Disordered" evidence="1">
    <location>
        <begin position="1"/>
        <end position="51"/>
    </location>
</feature>
<feature type="compositionally biased region" description="Low complexity" evidence="1">
    <location>
        <begin position="27"/>
        <end position="51"/>
    </location>
</feature>
<evidence type="ECO:0000313" key="2">
    <source>
        <dbReference type="EMBL" id="GAA1511167.1"/>
    </source>
</evidence>
<proteinExistence type="predicted"/>
<reference evidence="2 3" key="1">
    <citation type="journal article" date="2019" name="Int. J. Syst. Evol. Microbiol.">
        <title>The Global Catalogue of Microorganisms (GCM) 10K type strain sequencing project: providing services to taxonomists for standard genome sequencing and annotation.</title>
        <authorList>
            <consortium name="The Broad Institute Genomics Platform"/>
            <consortium name="The Broad Institute Genome Sequencing Center for Infectious Disease"/>
            <person name="Wu L."/>
            <person name="Ma J."/>
        </authorList>
    </citation>
    <scope>NUCLEOTIDE SEQUENCE [LARGE SCALE GENOMIC DNA]</scope>
    <source>
        <strain evidence="2 3">JCM 15933</strain>
    </source>
</reference>
<dbReference type="Proteomes" id="UP001501470">
    <property type="component" value="Unassembled WGS sequence"/>
</dbReference>
<evidence type="ECO:0000256" key="1">
    <source>
        <dbReference type="SAM" id="MobiDB-lite"/>
    </source>
</evidence>
<gene>
    <name evidence="2" type="ORF">GCM10009827_026700</name>
</gene>
<dbReference type="EMBL" id="BAAAQD010000004">
    <property type="protein sequence ID" value="GAA1511167.1"/>
    <property type="molecule type" value="Genomic_DNA"/>
</dbReference>
<keyword evidence="3" id="KW-1185">Reference proteome</keyword>